<dbReference type="AlphaFoldDB" id="A0A2N9HXN7"/>
<feature type="region of interest" description="Disordered" evidence="1">
    <location>
        <begin position="506"/>
        <end position="535"/>
    </location>
</feature>
<gene>
    <name evidence="2" type="ORF">FSB_LOCUS46549</name>
</gene>
<organism evidence="2">
    <name type="scientific">Fagus sylvatica</name>
    <name type="common">Beechnut</name>
    <dbReference type="NCBI Taxonomy" id="28930"/>
    <lineage>
        <taxon>Eukaryota</taxon>
        <taxon>Viridiplantae</taxon>
        <taxon>Streptophyta</taxon>
        <taxon>Embryophyta</taxon>
        <taxon>Tracheophyta</taxon>
        <taxon>Spermatophyta</taxon>
        <taxon>Magnoliopsida</taxon>
        <taxon>eudicotyledons</taxon>
        <taxon>Gunneridae</taxon>
        <taxon>Pentapetalae</taxon>
        <taxon>rosids</taxon>
        <taxon>fabids</taxon>
        <taxon>Fagales</taxon>
        <taxon>Fagaceae</taxon>
        <taxon>Fagus</taxon>
    </lineage>
</organism>
<feature type="compositionally biased region" description="Polar residues" evidence="1">
    <location>
        <begin position="474"/>
        <end position="484"/>
    </location>
</feature>
<name>A0A2N9HXN7_FAGSY</name>
<evidence type="ECO:0000313" key="2">
    <source>
        <dbReference type="EMBL" id="SPD18667.1"/>
    </source>
</evidence>
<proteinExistence type="predicted"/>
<reference evidence="2" key="1">
    <citation type="submission" date="2018-02" db="EMBL/GenBank/DDBJ databases">
        <authorList>
            <person name="Cohen D.B."/>
            <person name="Kent A.D."/>
        </authorList>
    </citation>
    <scope>NUCLEOTIDE SEQUENCE</scope>
</reference>
<dbReference type="EMBL" id="OIVN01004668">
    <property type="protein sequence ID" value="SPD18667.1"/>
    <property type="molecule type" value="Genomic_DNA"/>
</dbReference>
<evidence type="ECO:0000256" key="1">
    <source>
        <dbReference type="SAM" id="MobiDB-lite"/>
    </source>
</evidence>
<accession>A0A2N9HXN7</accession>
<sequence>MPLPQENLAIIVISWPISPVLWGHIWFVSKLIRLKWFCPKETQIEVVISKVAPFLVQIEGDSSLVARNEVASSLVVQNEVVPSLVAQTKLVHPWLLNQGCSILGGSILGGSIIGCSNRGGSILGGSILGGSILGCSNQGGSILGGSILGGSTLGCSNRGGSTLGGSILGCSTLGGSNRGDSTLGVLRLMLVDLSSEPITRLTRYPMGISTFVVTLLFEVARPDPWPISIPFVDLSSSTMLLAGGDISMSSSELELPSGAISELPSSAKHDRRSIYKTLKDRRHWRLHALSCATGVLGLVDHAPPLAVEATTISEIVVSRHLLGPRPPPTYRSSLALSIYGGKTSIGEITCLHAPEKVPVTMFTRPASPHLSKPRSRASELRFEKFAPPRYSSSTDLLISERIRLRFSLGGYQVLRSRMTGKCRKSSLAQALVQPQRLPSAEDDWQAKTQNPSLTQALVQPRRLPSAEVQDDWQAKSSKSSLTQASVQPLRGYQVLRSRMTGKCRKSSLTQVSVQPQRLPSAEVQDDWQAKTPNLA</sequence>
<protein>
    <submittedName>
        <fullName evidence="2">Uncharacterized protein</fullName>
    </submittedName>
</protein>
<feature type="region of interest" description="Disordered" evidence="1">
    <location>
        <begin position="451"/>
        <end position="484"/>
    </location>
</feature>
<feature type="compositionally biased region" description="Polar residues" evidence="1">
    <location>
        <begin position="506"/>
        <end position="517"/>
    </location>
</feature>